<keyword evidence="3" id="KW-1185">Reference proteome</keyword>
<gene>
    <name evidence="2" type="ORF">SNAT2548_LOCUS8296</name>
</gene>
<comment type="caution">
    <text evidence="2">The sequence shown here is derived from an EMBL/GenBank/DDBJ whole genome shotgun (WGS) entry which is preliminary data.</text>
</comment>
<evidence type="ECO:0000313" key="2">
    <source>
        <dbReference type="EMBL" id="CAE7222546.1"/>
    </source>
</evidence>
<feature type="compositionally biased region" description="Basic and acidic residues" evidence="1">
    <location>
        <begin position="182"/>
        <end position="195"/>
    </location>
</feature>
<feature type="region of interest" description="Disordered" evidence="1">
    <location>
        <begin position="76"/>
        <end position="138"/>
    </location>
</feature>
<evidence type="ECO:0000256" key="1">
    <source>
        <dbReference type="SAM" id="MobiDB-lite"/>
    </source>
</evidence>
<accession>A0A812K2T0</accession>
<feature type="region of interest" description="Disordered" evidence="1">
    <location>
        <begin position="171"/>
        <end position="221"/>
    </location>
</feature>
<name>A0A812K2T0_9DINO</name>
<dbReference type="EMBL" id="CAJNDS010000611">
    <property type="protein sequence ID" value="CAE7222546.1"/>
    <property type="molecule type" value="Genomic_DNA"/>
</dbReference>
<sequence>MSLCDVFFQQVCCCRKVSAACAGNIVAEEEPLLGAAQEPEGPLLMMAEGEMQVAGIVPEDEQGDRCCDMPSHAAREIETGDASDGATPADQEMEGGNEGDGCDSVAATPLAEGGGTGESCPVDEIPQRGETGDVSDSTAHPQELVLAAIGEAGDCAAGAEGFAHLKAEASECRNQGVSETSRMSETDKKSDEPAPRVDLPALSKSALGAAQTPPPPPPVRERVLRFVFTRLGLAP</sequence>
<reference evidence="2" key="1">
    <citation type="submission" date="2021-02" db="EMBL/GenBank/DDBJ databases">
        <authorList>
            <person name="Dougan E. K."/>
            <person name="Rhodes N."/>
            <person name="Thang M."/>
            <person name="Chan C."/>
        </authorList>
    </citation>
    <scope>NUCLEOTIDE SEQUENCE</scope>
</reference>
<dbReference type="Proteomes" id="UP000604046">
    <property type="component" value="Unassembled WGS sequence"/>
</dbReference>
<protein>
    <submittedName>
        <fullName evidence="2">Uncharacterized protein</fullName>
    </submittedName>
</protein>
<proteinExistence type="predicted"/>
<dbReference type="AlphaFoldDB" id="A0A812K2T0"/>
<feature type="compositionally biased region" description="Acidic residues" evidence="1">
    <location>
        <begin position="91"/>
        <end position="101"/>
    </location>
</feature>
<feature type="compositionally biased region" description="Polar residues" evidence="1">
    <location>
        <begin position="172"/>
        <end position="181"/>
    </location>
</feature>
<organism evidence="2 3">
    <name type="scientific">Symbiodinium natans</name>
    <dbReference type="NCBI Taxonomy" id="878477"/>
    <lineage>
        <taxon>Eukaryota</taxon>
        <taxon>Sar</taxon>
        <taxon>Alveolata</taxon>
        <taxon>Dinophyceae</taxon>
        <taxon>Suessiales</taxon>
        <taxon>Symbiodiniaceae</taxon>
        <taxon>Symbiodinium</taxon>
    </lineage>
</organism>
<evidence type="ECO:0000313" key="3">
    <source>
        <dbReference type="Proteomes" id="UP000604046"/>
    </source>
</evidence>